<gene>
    <name evidence="2" type="ORF">EV210_10418</name>
</gene>
<keyword evidence="2" id="KW-0489">Methyltransferase</keyword>
<evidence type="ECO:0000259" key="1">
    <source>
        <dbReference type="Pfam" id="PF13847"/>
    </source>
</evidence>
<evidence type="ECO:0000313" key="2">
    <source>
        <dbReference type="EMBL" id="TCL38052.1"/>
    </source>
</evidence>
<name>A0A4R1Q015_9FIRM</name>
<dbReference type="Gene3D" id="3.40.50.150">
    <property type="entry name" value="Vaccinia Virus protein VP39"/>
    <property type="match status" value="1"/>
</dbReference>
<dbReference type="SUPFAM" id="SSF53335">
    <property type="entry name" value="S-adenosyl-L-methionine-dependent methyltransferases"/>
    <property type="match status" value="1"/>
</dbReference>
<feature type="domain" description="Methyltransferase" evidence="1">
    <location>
        <begin position="50"/>
        <end position="169"/>
    </location>
</feature>
<keyword evidence="2" id="KW-0808">Transferase</keyword>
<dbReference type="PANTHER" id="PTHR43861">
    <property type="entry name" value="TRANS-ACONITATE 2-METHYLTRANSFERASE-RELATED"/>
    <property type="match status" value="1"/>
</dbReference>
<accession>A0A4R1Q015</accession>
<reference evidence="2 3" key="1">
    <citation type="submission" date="2019-03" db="EMBL/GenBank/DDBJ databases">
        <title>Genomic Encyclopedia of Type Strains, Phase IV (KMG-IV): sequencing the most valuable type-strain genomes for metagenomic binning, comparative biology and taxonomic classification.</title>
        <authorList>
            <person name="Goeker M."/>
        </authorList>
    </citation>
    <scope>NUCLEOTIDE SEQUENCE [LARGE SCALE GENOMIC DNA]</scope>
    <source>
        <strain evidence="2 3">DSM 15969</strain>
    </source>
</reference>
<dbReference type="CDD" id="cd02440">
    <property type="entry name" value="AdoMet_MTases"/>
    <property type="match status" value="1"/>
</dbReference>
<keyword evidence="3" id="KW-1185">Reference proteome</keyword>
<proteinExistence type="predicted"/>
<dbReference type="AlphaFoldDB" id="A0A4R1Q015"/>
<protein>
    <submittedName>
        <fullName evidence="2">Methyltransferase family protein</fullName>
    </submittedName>
</protein>
<dbReference type="GO" id="GO:0032259">
    <property type="term" value="P:methylation"/>
    <property type="evidence" value="ECO:0007669"/>
    <property type="project" value="UniProtKB-KW"/>
</dbReference>
<dbReference type="EMBL" id="SLUI01000004">
    <property type="protein sequence ID" value="TCL38052.1"/>
    <property type="molecule type" value="Genomic_DNA"/>
</dbReference>
<organism evidence="2 3">
    <name type="scientific">Anaerospora hongkongensis</name>
    <dbReference type="NCBI Taxonomy" id="244830"/>
    <lineage>
        <taxon>Bacteria</taxon>
        <taxon>Bacillati</taxon>
        <taxon>Bacillota</taxon>
        <taxon>Negativicutes</taxon>
        <taxon>Selenomonadales</taxon>
        <taxon>Sporomusaceae</taxon>
        <taxon>Anaerospora</taxon>
    </lineage>
</organism>
<dbReference type="Pfam" id="PF13847">
    <property type="entry name" value="Methyltransf_31"/>
    <property type="match status" value="1"/>
</dbReference>
<sequence length="199" mass="21965">MLLFIWFFWRVLSRNKSIPCPSWLYWAVELENPLARGSQSKSIISGLNAEEGMTILDIGCGPGRVSIPLAKIVGELGTIIAVDIQQEMLDIVKRKAAKENIQNITVVNVPMGAGKLIGFQADRAVLAAVLGEIPNRTIALREIYDSLKPGGILAISETMFDPHYQSKQTILELVKSMGFTQVGFIGNKLAYTIYLKKDN</sequence>
<dbReference type="InterPro" id="IPR029063">
    <property type="entry name" value="SAM-dependent_MTases_sf"/>
</dbReference>
<comment type="caution">
    <text evidence="2">The sequence shown here is derived from an EMBL/GenBank/DDBJ whole genome shotgun (WGS) entry which is preliminary data.</text>
</comment>
<dbReference type="InterPro" id="IPR025714">
    <property type="entry name" value="Methyltranfer_dom"/>
</dbReference>
<dbReference type="GO" id="GO:0008168">
    <property type="term" value="F:methyltransferase activity"/>
    <property type="evidence" value="ECO:0007669"/>
    <property type="project" value="UniProtKB-KW"/>
</dbReference>
<evidence type="ECO:0000313" key="3">
    <source>
        <dbReference type="Proteomes" id="UP000295063"/>
    </source>
</evidence>
<dbReference type="Proteomes" id="UP000295063">
    <property type="component" value="Unassembled WGS sequence"/>
</dbReference>